<comment type="caution">
    <text evidence="1">The sequence shown here is derived from an EMBL/GenBank/DDBJ whole genome shotgun (WGS) entry which is preliminary data.</text>
</comment>
<evidence type="ECO:0000313" key="2">
    <source>
        <dbReference type="Proteomes" id="UP000650628"/>
    </source>
</evidence>
<gene>
    <name evidence="1" type="ORF">Pmi06nite_21970</name>
</gene>
<name>A0A8J3TX48_9ACTN</name>
<protein>
    <submittedName>
        <fullName evidence="1">Uncharacterized protein</fullName>
    </submittedName>
</protein>
<reference evidence="1 2" key="1">
    <citation type="submission" date="2021-01" db="EMBL/GenBank/DDBJ databases">
        <title>Whole genome shotgun sequence of Planotetraspora mira NBRC 15435.</title>
        <authorList>
            <person name="Komaki H."/>
            <person name="Tamura T."/>
        </authorList>
    </citation>
    <scope>NUCLEOTIDE SEQUENCE [LARGE SCALE GENOMIC DNA]</scope>
    <source>
        <strain evidence="1 2">NBRC 15435</strain>
    </source>
</reference>
<evidence type="ECO:0000313" key="1">
    <source>
        <dbReference type="EMBL" id="GII28755.1"/>
    </source>
</evidence>
<sequence>MGVVTAVQAKKLIKWGAIGMAAFYLLNKPADAAQTVHGAFNGLVTAGNSMAQFFAQLT</sequence>
<keyword evidence="2" id="KW-1185">Reference proteome</keyword>
<organism evidence="1 2">
    <name type="scientific">Planotetraspora mira</name>
    <dbReference type="NCBI Taxonomy" id="58121"/>
    <lineage>
        <taxon>Bacteria</taxon>
        <taxon>Bacillati</taxon>
        <taxon>Actinomycetota</taxon>
        <taxon>Actinomycetes</taxon>
        <taxon>Streptosporangiales</taxon>
        <taxon>Streptosporangiaceae</taxon>
        <taxon>Planotetraspora</taxon>
    </lineage>
</organism>
<dbReference type="EMBL" id="BOOO01000010">
    <property type="protein sequence ID" value="GII28755.1"/>
    <property type="molecule type" value="Genomic_DNA"/>
</dbReference>
<dbReference type="Proteomes" id="UP000650628">
    <property type="component" value="Unassembled WGS sequence"/>
</dbReference>
<dbReference type="RefSeq" id="WP_203952781.1">
    <property type="nucleotide sequence ID" value="NZ_BOOO01000010.1"/>
</dbReference>
<proteinExistence type="predicted"/>
<accession>A0A8J3TX48</accession>
<dbReference type="AlphaFoldDB" id="A0A8J3TX48"/>